<dbReference type="CDD" id="cd02019">
    <property type="entry name" value="NK"/>
    <property type="match status" value="1"/>
</dbReference>
<evidence type="ECO:0000256" key="11">
    <source>
        <dbReference type="ARBA" id="ARBA00032441"/>
    </source>
</evidence>
<dbReference type="AlphaFoldDB" id="A0A1Y5P4E3"/>
<keyword evidence="9" id="KW-0460">Magnesium</keyword>
<evidence type="ECO:0000256" key="6">
    <source>
        <dbReference type="ARBA" id="ARBA00022723"/>
    </source>
</evidence>
<accession>A0A1Y5P4E3</accession>
<keyword evidence="5" id="KW-0819">tRNA processing</keyword>
<comment type="similarity">
    <text evidence="2">Belongs to the TsaE family.</text>
</comment>
<name>A0A1Y5P4E3_9MICO</name>
<evidence type="ECO:0000256" key="10">
    <source>
        <dbReference type="ARBA" id="ARBA00024908"/>
    </source>
</evidence>
<gene>
    <name evidence="12" type="ORF">MIPYR_40215</name>
</gene>
<dbReference type="Gene3D" id="3.40.50.300">
    <property type="entry name" value="P-loop containing nucleotide triphosphate hydrolases"/>
    <property type="match status" value="1"/>
</dbReference>
<keyword evidence="6" id="KW-0479">Metal-binding</keyword>
<dbReference type="GO" id="GO:0046872">
    <property type="term" value="F:metal ion binding"/>
    <property type="evidence" value="ECO:0007669"/>
    <property type="project" value="UniProtKB-KW"/>
</dbReference>
<evidence type="ECO:0000256" key="8">
    <source>
        <dbReference type="ARBA" id="ARBA00022840"/>
    </source>
</evidence>
<comment type="function">
    <text evidence="10">Required for the formation of a threonylcarbamoyl group on adenosine at position 37 (t(6)A37) in tRNAs that read codons beginning with adenine. Is involved in the transfer of the threonylcarbamoyl moiety of threonylcarbamoyl-AMP (TC-AMP) to the N6 group of A37, together with TsaD and TsaB. TsaE seems to play an indirect role in the t(6)A biosynthesis pathway, possibly in regulating the core enzymatic function of TsaD.</text>
</comment>
<comment type="subcellular location">
    <subcellularLocation>
        <location evidence="1">Cytoplasm</location>
    </subcellularLocation>
</comment>
<dbReference type="InterPro" id="IPR027417">
    <property type="entry name" value="P-loop_NTPase"/>
</dbReference>
<evidence type="ECO:0000256" key="5">
    <source>
        <dbReference type="ARBA" id="ARBA00022694"/>
    </source>
</evidence>
<evidence type="ECO:0000256" key="3">
    <source>
        <dbReference type="ARBA" id="ARBA00019010"/>
    </source>
</evidence>
<evidence type="ECO:0000313" key="12">
    <source>
        <dbReference type="EMBL" id="SBS73517.1"/>
    </source>
</evidence>
<reference evidence="12" key="1">
    <citation type="submission" date="2016-03" db="EMBL/GenBank/DDBJ databases">
        <authorList>
            <person name="Ploux O."/>
        </authorList>
    </citation>
    <scope>NUCLEOTIDE SEQUENCE</scope>
    <source>
        <strain evidence="12">UC1</strain>
    </source>
</reference>
<evidence type="ECO:0000256" key="2">
    <source>
        <dbReference type="ARBA" id="ARBA00007599"/>
    </source>
</evidence>
<dbReference type="NCBIfam" id="TIGR00150">
    <property type="entry name" value="T6A_YjeE"/>
    <property type="match status" value="1"/>
</dbReference>
<evidence type="ECO:0000256" key="4">
    <source>
        <dbReference type="ARBA" id="ARBA00022490"/>
    </source>
</evidence>
<dbReference type="PANTHER" id="PTHR33540:SF2">
    <property type="entry name" value="TRNA THREONYLCARBAMOYLADENOSINE BIOSYNTHESIS PROTEIN TSAE"/>
    <property type="match status" value="1"/>
</dbReference>
<keyword evidence="7" id="KW-0547">Nucleotide-binding</keyword>
<proteinExistence type="inferred from homology"/>
<dbReference type="GO" id="GO:0002949">
    <property type="term" value="P:tRNA threonylcarbamoyladenosine modification"/>
    <property type="evidence" value="ECO:0007669"/>
    <property type="project" value="InterPro"/>
</dbReference>
<dbReference type="Pfam" id="PF02367">
    <property type="entry name" value="TsaE"/>
    <property type="match status" value="1"/>
</dbReference>
<dbReference type="SUPFAM" id="SSF52540">
    <property type="entry name" value="P-loop containing nucleoside triphosphate hydrolases"/>
    <property type="match status" value="1"/>
</dbReference>
<sequence>MSGLAAVAGTREIDSPADMEAFGRAIGAQLRAGDLVVLTGPLGAGKTTLTRGIAAGLGVRGPVQSPTFVIARTHPSLVGGPPLVHVDAYRLGSPAELDDLGLDYDNSVTIVEWGRDMVDGLVDAWWEIELDRQWHGHGVDSACGTTAHDAELDADAPRLVTVTRRP</sequence>
<keyword evidence="4" id="KW-0963">Cytoplasm</keyword>
<evidence type="ECO:0000256" key="1">
    <source>
        <dbReference type="ARBA" id="ARBA00004496"/>
    </source>
</evidence>
<evidence type="ECO:0000256" key="9">
    <source>
        <dbReference type="ARBA" id="ARBA00022842"/>
    </source>
</evidence>
<protein>
    <recommendedName>
        <fullName evidence="3">tRNA threonylcarbamoyladenosine biosynthesis protein TsaE</fullName>
    </recommendedName>
    <alternativeName>
        <fullName evidence="11">t(6)A37 threonylcarbamoyladenosine biosynthesis protein TsaE</fullName>
    </alternativeName>
</protein>
<organism evidence="12">
    <name type="scientific">uncultured Microbacterium sp</name>
    <dbReference type="NCBI Taxonomy" id="191216"/>
    <lineage>
        <taxon>Bacteria</taxon>
        <taxon>Bacillati</taxon>
        <taxon>Actinomycetota</taxon>
        <taxon>Actinomycetes</taxon>
        <taxon>Micrococcales</taxon>
        <taxon>Microbacteriaceae</taxon>
        <taxon>Microbacterium</taxon>
        <taxon>environmental samples</taxon>
    </lineage>
</organism>
<dbReference type="PANTHER" id="PTHR33540">
    <property type="entry name" value="TRNA THREONYLCARBAMOYLADENOSINE BIOSYNTHESIS PROTEIN TSAE"/>
    <property type="match status" value="1"/>
</dbReference>
<dbReference type="InterPro" id="IPR003442">
    <property type="entry name" value="T6A_TsaE"/>
</dbReference>
<evidence type="ECO:0000256" key="7">
    <source>
        <dbReference type="ARBA" id="ARBA00022741"/>
    </source>
</evidence>
<dbReference type="RefSeq" id="WP_295576623.1">
    <property type="nucleotide sequence ID" value="NZ_FLQR01000008.1"/>
</dbReference>
<keyword evidence="8" id="KW-0067">ATP-binding</keyword>
<dbReference type="GO" id="GO:0005737">
    <property type="term" value="C:cytoplasm"/>
    <property type="evidence" value="ECO:0007669"/>
    <property type="project" value="UniProtKB-SubCell"/>
</dbReference>
<dbReference type="EMBL" id="FLQR01000008">
    <property type="protein sequence ID" value="SBS73517.1"/>
    <property type="molecule type" value="Genomic_DNA"/>
</dbReference>
<dbReference type="GO" id="GO:0005524">
    <property type="term" value="F:ATP binding"/>
    <property type="evidence" value="ECO:0007669"/>
    <property type="project" value="UniProtKB-KW"/>
</dbReference>